<dbReference type="RefSeq" id="WP_090647441.1">
    <property type="nucleotide sequence ID" value="NZ_JAGGDJ010000016.1"/>
</dbReference>
<protein>
    <submittedName>
        <fullName evidence="1">Uncharacterized protein</fullName>
    </submittedName>
</protein>
<reference evidence="1 2" key="1">
    <citation type="submission" date="2021-03" db="EMBL/GenBank/DDBJ databases">
        <title>Paenibacillus artemisicola MWE-103 whole genome sequence.</title>
        <authorList>
            <person name="Ham Y.J."/>
        </authorList>
    </citation>
    <scope>NUCLEOTIDE SEQUENCE [LARGE SCALE GENOMIC DNA]</scope>
    <source>
        <strain evidence="1 2">MWE-103</strain>
    </source>
</reference>
<dbReference type="EMBL" id="JAGGDJ010000016">
    <property type="protein sequence ID" value="MBO7746197.1"/>
    <property type="molecule type" value="Genomic_DNA"/>
</dbReference>
<comment type="caution">
    <text evidence="1">The sequence shown here is derived from an EMBL/GenBank/DDBJ whole genome shotgun (WGS) entry which is preliminary data.</text>
</comment>
<accession>A0ABS3WD11</accession>
<gene>
    <name evidence="1" type="ORF">I8J29_18470</name>
</gene>
<evidence type="ECO:0000313" key="2">
    <source>
        <dbReference type="Proteomes" id="UP000670947"/>
    </source>
</evidence>
<dbReference type="Proteomes" id="UP000670947">
    <property type="component" value="Unassembled WGS sequence"/>
</dbReference>
<proteinExistence type="predicted"/>
<keyword evidence="2" id="KW-1185">Reference proteome</keyword>
<organism evidence="1 2">
    <name type="scientific">Paenibacillus artemisiicola</name>
    <dbReference type="NCBI Taxonomy" id="1172618"/>
    <lineage>
        <taxon>Bacteria</taxon>
        <taxon>Bacillati</taxon>
        <taxon>Bacillota</taxon>
        <taxon>Bacilli</taxon>
        <taxon>Bacillales</taxon>
        <taxon>Paenibacillaceae</taxon>
        <taxon>Paenibacillus</taxon>
    </lineage>
</organism>
<sequence length="115" mass="13339">MSKRDELSINQQELTEAWQRTLPDVIQQSDRAEVQADEADPRSVRITIHSAGHQMYSFDFKVTYVDSREIRTTLVDVEKDGKSVDERTDSIQQLVEDYTRHIHECAQALHELTHA</sequence>
<evidence type="ECO:0000313" key="1">
    <source>
        <dbReference type="EMBL" id="MBO7746197.1"/>
    </source>
</evidence>
<name>A0ABS3WD11_9BACL</name>